<evidence type="ECO:0000256" key="1">
    <source>
        <dbReference type="SAM" id="MobiDB-lite"/>
    </source>
</evidence>
<evidence type="ECO:0000313" key="3">
    <source>
        <dbReference type="Proteomes" id="UP000006038"/>
    </source>
</evidence>
<feature type="region of interest" description="Disordered" evidence="1">
    <location>
        <begin position="35"/>
        <end position="60"/>
    </location>
</feature>
<reference evidence="2" key="1">
    <citation type="submission" date="2013-04" db="UniProtKB">
        <authorList>
            <consortium name="EnsemblPlants"/>
        </authorList>
    </citation>
    <scope>IDENTIFICATION</scope>
</reference>
<dbReference type="EnsemblPlants" id="OB02G41770.1">
    <property type="protein sequence ID" value="OB02G41770.1"/>
    <property type="gene ID" value="OB02G41770"/>
</dbReference>
<proteinExistence type="predicted"/>
<name>J3LHR0_ORYBR</name>
<organism evidence="2">
    <name type="scientific">Oryza brachyantha</name>
    <name type="common">malo sina</name>
    <dbReference type="NCBI Taxonomy" id="4533"/>
    <lineage>
        <taxon>Eukaryota</taxon>
        <taxon>Viridiplantae</taxon>
        <taxon>Streptophyta</taxon>
        <taxon>Embryophyta</taxon>
        <taxon>Tracheophyta</taxon>
        <taxon>Spermatophyta</taxon>
        <taxon>Magnoliopsida</taxon>
        <taxon>Liliopsida</taxon>
        <taxon>Poales</taxon>
        <taxon>Poaceae</taxon>
        <taxon>BOP clade</taxon>
        <taxon>Oryzoideae</taxon>
        <taxon>Oryzeae</taxon>
        <taxon>Oryzinae</taxon>
        <taxon>Oryza</taxon>
    </lineage>
</organism>
<accession>J3LHR0</accession>
<feature type="compositionally biased region" description="Gly residues" evidence="1">
    <location>
        <begin position="83"/>
        <end position="92"/>
    </location>
</feature>
<keyword evidence="3" id="KW-1185">Reference proteome</keyword>
<sequence>VTVATGKRASRAKFKRIARISRNNLYLLLRQLTDFSSPLPPPRREFSSSSSSSSSSPRFPRSKFLFEKLHGSRFEHRGRSTRPGGGDFRGGGVAARRLRRWLGGGNALPQASGRAFRVPAGGG</sequence>
<dbReference type="Proteomes" id="UP000006038">
    <property type="component" value="Unassembled WGS sequence"/>
</dbReference>
<feature type="region of interest" description="Disordered" evidence="1">
    <location>
        <begin position="73"/>
        <end position="92"/>
    </location>
</feature>
<evidence type="ECO:0000313" key="2">
    <source>
        <dbReference type="EnsemblPlants" id="OB02G41770.1"/>
    </source>
</evidence>
<feature type="compositionally biased region" description="Low complexity" evidence="1">
    <location>
        <begin position="47"/>
        <end position="59"/>
    </location>
</feature>
<dbReference type="AlphaFoldDB" id="J3LHR0"/>
<dbReference type="Gramene" id="OB02G41770.1">
    <property type="protein sequence ID" value="OB02G41770.1"/>
    <property type="gene ID" value="OB02G41770"/>
</dbReference>
<dbReference type="HOGENOM" id="CLU_2021193_0_0_1"/>
<protein>
    <submittedName>
        <fullName evidence="2">Uncharacterized protein</fullName>
    </submittedName>
</protein>